<dbReference type="EMBL" id="AMEP01000043">
    <property type="protein sequence ID" value="EKY02961.1"/>
    <property type="molecule type" value="Genomic_DNA"/>
</dbReference>
<evidence type="ECO:0000313" key="2">
    <source>
        <dbReference type="Proteomes" id="UP000010433"/>
    </source>
</evidence>
<dbReference type="PROSITE" id="PS51257">
    <property type="entry name" value="PROKAR_LIPOPROTEIN"/>
    <property type="match status" value="1"/>
</dbReference>
<protein>
    <recommendedName>
        <fullName evidence="3">Lipoprotein</fullName>
    </recommendedName>
</protein>
<proteinExistence type="predicted"/>
<sequence>MMKYIFGYIIVVFLALSVFSCRYVEDENHHYFIRFENKSSNAVYFVESVFYPDTSTFVGSALASPQIYKVSSNEINKSALKNRNSWEFVYTDVLPHDTLMIFVFDAKKLEARKGHPRNAFLIRYDISLQDLQRVNWYLTYPPNISMKAIKMWPRYGE</sequence>
<evidence type="ECO:0008006" key="3">
    <source>
        <dbReference type="Google" id="ProtNLM"/>
    </source>
</evidence>
<dbReference type="OrthoDB" id="1100010at2"/>
<reference evidence="1 2" key="1">
    <citation type="submission" date="2012-05" db="EMBL/GenBank/DDBJ databases">
        <authorList>
            <person name="Weinstock G."/>
            <person name="Sodergren E."/>
            <person name="Lobos E.A."/>
            <person name="Fulton L."/>
            <person name="Fulton R."/>
            <person name="Courtney L."/>
            <person name="Fronick C."/>
            <person name="O'Laughlin M."/>
            <person name="Godfrey J."/>
            <person name="Wilson R.M."/>
            <person name="Miner T."/>
            <person name="Farmer C."/>
            <person name="Delehaunty K."/>
            <person name="Cordes M."/>
            <person name="Minx P."/>
            <person name="Tomlinson C."/>
            <person name="Chen J."/>
            <person name="Wollam A."/>
            <person name="Pepin K.H."/>
            <person name="Bhonagiri V."/>
            <person name="Zhang X."/>
            <person name="Suruliraj S."/>
            <person name="Warren W."/>
            <person name="Mitreva M."/>
            <person name="Mardis E.R."/>
            <person name="Wilson R.K."/>
        </authorList>
    </citation>
    <scope>NUCLEOTIDE SEQUENCE [LARGE SCALE GENOMIC DNA]</scope>
    <source>
        <strain evidence="1 2">F0055</strain>
    </source>
</reference>
<dbReference type="STRING" id="1127699.HMPREF9151_00550"/>
<accession>L1NI01</accession>
<gene>
    <name evidence="1" type="ORF">HMPREF9151_00550</name>
</gene>
<evidence type="ECO:0000313" key="1">
    <source>
        <dbReference type="EMBL" id="EKY02961.1"/>
    </source>
</evidence>
<dbReference type="HOGENOM" id="CLU_139597_0_0_10"/>
<organism evidence="1 2">
    <name type="scientific">Hoylesella saccharolytica F0055</name>
    <dbReference type="NCBI Taxonomy" id="1127699"/>
    <lineage>
        <taxon>Bacteria</taxon>
        <taxon>Pseudomonadati</taxon>
        <taxon>Bacteroidota</taxon>
        <taxon>Bacteroidia</taxon>
        <taxon>Bacteroidales</taxon>
        <taxon>Prevotellaceae</taxon>
        <taxon>Hoylesella</taxon>
    </lineage>
</organism>
<name>L1NI01_9BACT</name>
<dbReference type="Proteomes" id="UP000010433">
    <property type="component" value="Unassembled WGS sequence"/>
</dbReference>
<keyword evidence="2" id="KW-1185">Reference proteome</keyword>
<dbReference type="RefSeq" id="WP_009161719.1">
    <property type="nucleotide sequence ID" value="NZ_KB290974.1"/>
</dbReference>
<comment type="caution">
    <text evidence="1">The sequence shown here is derived from an EMBL/GenBank/DDBJ whole genome shotgun (WGS) entry which is preliminary data.</text>
</comment>
<dbReference type="AlphaFoldDB" id="L1NI01"/>